<proteinExistence type="inferred from homology"/>
<dbReference type="NCBIfam" id="TIGR00456">
    <property type="entry name" value="argS"/>
    <property type="match status" value="1"/>
</dbReference>
<evidence type="ECO:0000256" key="8">
    <source>
        <dbReference type="ARBA" id="ARBA00033033"/>
    </source>
</evidence>
<evidence type="ECO:0000256" key="4">
    <source>
        <dbReference type="ARBA" id="ARBA00022741"/>
    </source>
</evidence>
<dbReference type="InterPro" id="IPR001278">
    <property type="entry name" value="Arg-tRNA-ligase"/>
</dbReference>
<dbReference type="CDD" id="cd07956">
    <property type="entry name" value="Anticodon_Ia_Arg"/>
    <property type="match status" value="1"/>
</dbReference>
<evidence type="ECO:0000313" key="13">
    <source>
        <dbReference type="Proteomes" id="UP001211907"/>
    </source>
</evidence>
<dbReference type="SMART" id="SM00836">
    <property type="entry name" value="DALR_1"/>
    <property type="match status" value="1"/>
</dbReference>
<comment type="similarity">
    <text evidence="1 10">Belongs to the class-I aminoacyl-tRNA synthetase family.</text>
</comment>
<dbReference type="EC" id="6.1.1.19" evidence="2"/>
<dbReference type="SUPFAM" id="SSF55190">
    <property type="entry name" value="Arginyl-tRNA synthetase (ArgRS), N-terminal 'additional' domain"/>
    <property type="match status" value="1"/>
</dbReference>
<dbReference type="GO" id="GO:0005524">
    <property type="term" value="F:ATP binding"/>
    <property type="evidence" value="ECO:0007669"/>
    <property type="project" value="UniProtKB-KW"/>
</dbReference>
<dbReference type="Gene3D" id="3.30.1360.70">
    <property type="entry name" value="Arginyl tRNA synthetase N-terminal domain"/>
    <property type="match status" value="1"/>
</dbReference>
<comment type="caution">
    <text evidence="12">The sequence shown here is derived from an EMBL/GenBank/DDBJ whole genome shotgun (WGS) entry which is preliminary data.</text>
</comment>
<evidence type="ECO:0000256" key="7">
    <source>
        <dbReference type="ARBA" id="ARBA00023146"/>
    </source>
</evidence>
<dbReference type="InterPro" id="IPR001412">
    <property type="entry name" value="aa-tRNA-synth_I_CS"/>
</dbReference>
<keyword evidence="13" id="KW-1185">Reference proteome</keyword>
<keyword evidence="4 10" id="KW-0547">Nucleotide-binding</keyword>
<dbReference type="Pfam" id="PF05746">
    <property type="entry name" value="DALR_1"/>
    <property type="match status" value="1"/>
</dbReference>
<dbReference type="PANTHER" id="PTHR11956">
    <property type="entry name" value="ARGINYL-TRNA SYNTHETASE"/>
    <property type="match status" value="1"/>
</dbReference>
<dbReference type="Gene3D" id="3.40.50.620">
    <property type="entry name" value="HUPs"/>
    <property type="match status" value="1"/>
</dbReference>
<dbReference type="SUPFAM" id="SSF47323">
    <property type="entry name" value="Anticodon-binding domain of a subclass of class I aminoacyl-tRNA synthetases"/>
    <property type="match status" value="1"/>
</dbReference>
<evidence type="ECO:0000256" key="3">
    <source>
        <dbReference type="ARBA" id="ARBA00022598"/>
    </source>
</evidence>
<evidence type="ECO:0000256" key="9">
    <source>
        <dbReference type="ARBA" id="ARBA00049339"/>
    </source>
</evidence>
<dbReference type="InterPro" id="IPR014729">
    <property type="entry name" value="Rossmann-like_a/b/a_fold"/>
</dbReference>
<dbReference type="PRINTS" id="PR01038">
    <property type="entry name" value="TRNASYNTHARG"/>
</dbReference>
<evidence type="ECO:0000256" key="5">
    <source>
        <dbReference type="ARBA" id="ARBA00022840"/>
    </source>
</evidence>
<evidence type="ECO:0000256" key="2">
    <source>
        <dbReference type="ARBA" id="ARBA00012837"/>
    </source>
</evidence>
<dbReference type="FunFam" id="1.10.730.10:FF:000006">
    <property type="entry name" value="Arginyl-tRNA synthetase 2, mitochondrial"/>
    <property type="match status" value="1"/>
</dbReference>
<dbReference type="InterPro" id="IPR009080">
    <property type="entry name" value="tRNAsynth_Ia_anticodon-bd"/>
</dbReference>
<dbReference type="CDD" id="cd00671">
    <property type="entry name" value="ArgRS_core"/>
    <property type="match status" value="1"/>
</dbReference>
<dbReference type="Pfam" id="PF00750">
    <property type="entry name" value="tRNA-synt_1d"/>
    <property type="match status" value="1"/>
</dbReference>
<evidence type="ECO:0000313" key="12">
    <source>
        <dbReference type="EMBL" id="KAJ3093598.1"/>
    </source>
</evidence>
<comment type="catalytic activity">
    <reaction evidence="9">
        <text>tRNA(Arg) + L-arginine + ATP = L-arginyl-tRNA(Arg) + AMP + diphosphate</text>
        <dbReference type="Rhea" id="RHEA:20301"/>
        <dbReference type="Rhea" id="RHEA-COMP:9658"/>
        <dbReference type="Rhea" id="RHEA-COMP:9673"/>
        <dbReference type="ChEBI" id="CHEBI:30616"/>
        <dbReference type="ChEBI" id="CHEBI:32682"/>
        <dbReference type="ChEBI" id="CHEBI:33019"/>
        <dbReference type="ChEBI" id="CHEBI:78442"/>
        <dbReference type="ChEBI" id="CHEBI:78513"/>
        <dbReference type="ChEBI" id="CHEBI:456215"/>
        <dbReference type="EC" id="6.1.1.19"/>
    </reaction>
</comment>
<dbReference type="PROSITE" id="PS00178">
    <property type="entry name" value="AA_TRNA_LIGASE_I"/>
    <property type="match status" value="1"/>
</dbReference>
<protein>
    <recommendedName>
        <fullName evidence="2">arginine--tRNA ligase</fullName>
        <ecNumber evidence="2">6.1.1.19</ecNumber>
    </recommendedName>
    <alternativeName>
        <fullName evidence="8">Arginyl-tRNA synthetase</fullName>
    </alternativeName>
</protein>
<dbReference type="PANTHER" id="PTHR11956:SF11">
    <property type="entry name" value="ARGININE--TRNA LIGASE, MITOCHONDRIAL-RELATED"/>
    <property type="match status" value="1"/>
</dbReference>
<dbReference type="GO" id="GO:0032543">
    <property type="term" value="P:mitochondrial translation"/>
    <property type="evidence" value="ECO:0007669"/>
    <property type="project" value="TreeGrafter"/>
</dbReference>
<dbReference type="InterPro" id="IPR035684">
    <property type="entry name" value="ArgRS_core"/>
</dbReference>
<sequence length="810" mass="88815">MLLNLHKNALNLTFTAKCAAYAEVAAYVLGTAGSEHDRQTPPHKKACELRLGLQRNLHATQAQLIVPAGFRLAGVAPALENSGGERVTLAGKSTALRFISRLVAPALYAALPSVRRAAVDEALDLVRVASTDVTAYSATASAASAHSTIATNKLALLARLTAATPPPANRSAVTLADLAVWDLARSITPPSQLNNSSQPNDAKVDEANAWVAAFEANVPLLRDAAALVDRTLATAYVLDEFRFDIAKELVRVIASPNHNEDVIFPLIENKYPKDGGSGEFVVAVPRLKLPGISADVIAKNLESKFTPDARFTSIKADGVFLKFVYNPAYLRDRLIPRVLSQAETYGQNSSGYGKVSLVEFSSPNIAKPFHVGHLRSTIIGNFIENTLRANGWTTVTINYLGDWGKQYGLLAVGYNKYGHAAKLEADPIRHLFEVYVAINNDASEDASIHDDARNYFARMEEGDPVSLELWQKFVDLSIVKYREIYSRVNVGFDVYSGESKYSAKLMRGVVDRLKELDLLKLDQGAQIVDLNAYKLGGAIIEKSNGGMMYLSRDVAAAIARQKEYKFDNMVYVVGAQQDFHFKQLFKILELMGLPWAEKCQHVNFGMIKSKDGNMSTRKGTVVFLEDILDAVQESMLAVMKKNEAKFAQIVNPTAVADTIGITGIMIQDMGARRNKDYEFNWDRMLAFEGDTGPYLQYAHTRLCSIERKADFEVGPHVNVSVLTEPVAAALVDCIAMYPDVVREAGVQLEPCTIVSYAFRLSHAVSNCVEALYVMNQPQEIAAARLALYKAARITLGNALRALGIVPLERM</sequence>
<reference evidence="12" key="1">
    <citation type="submission" date="2020-05" db="EMBL/GenBank/DDBJ databases">
        <title>Phylogenomic resolution of chytrid fungi.</title>
        <authorList>
            <person name="Stajich J.E."/>
            <person name="Amses K."/>
            <person name="Simmons R."/>
            <person name="Seto K."/>
            <person name="Myers J."/>
            <person name="Bonds A."/>
            <person name="Quandt C.A."/>
            <person name="Barry K."/>
            <person name="Liu P."/>
            <person name="Grigoriev I."/>
            <person name="Longcore J.E."/>
            <person name="James T.Y."/>
        </authorList>
    </citation>
    <scope>NUCLEOTIDE SEQUENCE</scope>
    <source>
        <strain evidence="12">JEL0513</strain>
    </source>
</reference>
<keyword evidence="5 10" id="KW-0067">ATP-binding</keyword>
<dbReference type="InterPro" id="IPR008909">
    <property type="entry name" value="DALR_anticod-bd"/>
</dbReference>
<dbReference type="SUPFAM" id="SSF52374">
    <property type="entry name" value="Nucleotidylyl transferase"/>
    <property type="match status" value="1"/>
</dbReference>
<dbReference type="GO" id="GO:0006420">
    <property type="term" value="P:arginyl-tRNA aminoacylation"/>
    <property type="evidence" value="ECO:0007669"/>
    <property type="project" value="InterPro"/>
</dbReference>
<feature type="domain" description="DALR anticodon binding" evidence="11">
    <location>
        <begin position="695"/>
        <end position="810"/>
    </location>
</feature>
<dbReference type="GO" id="GO:0004814">
    <property type="term" value="F:arginine-tRNA ligase activity"/>
    <property type="evidence" value="ECO:0007669"/>
    <property type="project" value="UniProtKB-EC"/>
</dbReference>
<accession>A0AAD5SQI1</accession>
<keyword evidence="6 10" id="KW-0648">Protein biosynthesis</keyword>
<dbReference type="InterPro" id="IPR036695">
    <property type="entry name" value="Arg-tRNA-synth_N_sf"/>
</dbReference>
<dbReference type="EMBL" id="JADGJH010003025">
    <property type="protein sequence ID" value="KAJ3093598.1"/>
    <property type="molecule type" value="Genomic_DNA"/>
</dbReference>
<evidence type="ECO:0000256" key="6">
    <source>
        <dbReference type="ARBA" id="ARBA00022917"/>
    </source>
</evidence>
<evidence type="ECO:0000256" key="10">
    <source>
        <dbReference type="RuleBase" id="RU363038"/>
    </source>
</evidence>
<name>A0AAD5SQI1_9FUNG</name>
<dbReference type="GO" id="GO:0005739">
    <property type="term" value="C:mitochondrion"/>
    <property type="evidence" value="ECO:0007669"/>
    <property type="project" value="TreeGrafter"/>
</dbReference>
<keyword evidence="7 10" id="KW-0030">Aminoacyl-tRNA synthetase</keyword>
<organism evidence="12 13">
    <name type="scientific">Physocladia obscura</name>
    <dbReference type="NCBI Taxonomy" id="109957"/>
    <lineage>
        <taxon>Eukaryota</taxon>
        <taxon>Fungi</taxon>
        <taxon>Fungi incertae sedis</taxon>
        <taxon>Chytridiomycota</taxon>
        <taxon>Chytridiomycota incertae sedis</taxon>
        <taxon>Chytridiomycetes</taxon>
        <taxon>Chytridiales</taxon>
        <taxon>Chytriomycetaceae</taxon>
        <taxon>Physocladia</taxon>
    </lineage>
</organism>
<dbReference type="AlphaFoldDB" id="A0AAD5SQI1"/>
<evidence type="ECO:0000259" key="11">
    <source>
        <dbReference type="SMART" id="SM00836"/>
    </source>
</evidence>
<dbReference type="Gene3D" id="1.10.730.10">
    <property type="entry name" value="Isoleucyl-tRNA Synthetase, Domain 1"/>
    <property type="match status" value="1"/>
</dbReference>
<evidence type="ECO:0000256" key="1">
    <source>
        <dbReference type="ARBA" id="ARBA00005594"/>
    </source>
</evidence>
<dbReference type="FunFam" id="3.40.50.620:FF:000058">
    <property type="entry name" value="Mitochondrial arginyl-tRNA synthetase"/>
    <property type="match status" value="1"/>
</dbReference>
<dbReference type="Proteomes" id="UP001211907">
    <property type="component" value="Unassembled WGS sequence"/>
</dbReference>
<keyword evidence="3 10" id="KW-0436">Ligase</keyword>
<gene>
    <name evidence="12" type="ORF">HK100_006533</name>
</gene>